<dbReference type="PANTHER" id="PTHR31157">
    <property type="entry name" value="SCP DOMAIN-CONTAINING PROTEIN"/>
    <property type="match status" value="1"/>
</dbReference>
<keyword evidence="1" id="KW-0732">Signal</keyword>
<proteinExistence type="predicted"/>
<dbReference type="OrthoDB" id="9783944at2"/>
<comment type="caution">
    <text evidence="3">The sequence shown here is derived from an EMBL/GenBank/DDBJ whole genome shotgun (WGS) entry which is preliminary data.</text>
</comment>
<dbReference type="Gene3D" id="3.40.33.10">
    <property type="entry name" value="CAP"/>
    <property type="match status" value="1"/>
</dbReference>
<reference evidence="3 4" key="1">
    <citation type="submission" date="2019-03" db="EMBL/GenBank/DDBJ databases">
        <authorList>
            <person name="Kim M.K.M."/>
        </authorList>
    </citation>
    <scope>NUCLEOTIDE SEQUENCE [LARGE SCALE GENOMIC DNA]</scope>
    <source>
        <strain evidence="3 4">18JY21-1</strain>
    </source>
</reference>
<feature type="chain" id="PRO_5020885970" evidence="1">
    <location>
        <begin position="39"/>
        <end position="471"/>
    </location>
</feature>
<keyword evidence="4" id="KW-1185">Reference proteome</keyword>
<dbReference type="Pfam" id="PF00395">
    <property type="entry name" value="SLH"/>
    <property type="match status" value="1"/>
</dbReference>
<dbReference type="InterPro" id="IPR035940">
    <property type="entry name" value="CAP_sf"/>
</dbReference>
<dbReference type="RefSeq" id="WP_132418573.1">
    <property type="nucleotide sequence ID" value="NZ_SKFG01000012.1"/>
</dbReference>
<evidence type="ECO:0000259" key="2">
    <source>
        <dbReference type="PROSITE" id="PS51272"/>
    </source>
</evidence>
<protein>
    <submittedName>
        <fullName evidence="3">Copper amine oxidase</fullName>
    </submittedName>
</protein>
<feature type="domain" description="SLH" evidence="2">
    <location>
        <begin position="36"/>
        <end position="99"/>
    </location>
</feature>
<dbReference type="InterPro" id="IPR001119">
    <property type="entry name" value="SLH_dom"/>
</dbReference>
<dbReference type="SUPFAM" id="SSF55797">
    <property type="entry name" value="PR-1-like"/>
    <property type="match status" value="1"/>
</dbReference>
<evidence type="ECO:0000313" key="4">
    <source>
        <dbReference type="Proteomes" id="UP000295418"/>
    </source>
</evidence>
<dbReference type="PANTHER" id="PTHR31157:SF1">
    <property type="entry name" value="SCP DOMAIN-CONTAINING PROTEIN"/>
    <property type="match status" value="1"/>
</dbReference>
<dbReference type="InterPro" id="IPR014044">
    <property type="entry name" value="CAP_dom"/>
</dbReference>
<accession>A0A4R4EC99</accession>
<dbReference type="CDD" id="cd05379">
    <property type="entry name" value="CAP_bacterial"/>
    <property type="match status" value="1"/>
</dbReference>
<evidence type="ECO:0000256" key="1">
    <source>
        <dbReference type="SAM" id="SignalP"/>
    </source>
</evidence>
<dbReference type="InterPro" id="IPR029410">
    <property type="entry name" value="CAP_assoc"/>
</dbReference>
<evidence type="ECO:0000313" key="3">
    <source>
        <dbReference type="EMBL" id="TCZ76600.1"/>
    </source>
</evidence>
<feature type="signal peptide" evidence="1">
    <location>
        <begin position="1"/>
        <end position="38"/>
    </location>
</feature>
<dbReference type="PROSITE" id="PS51272">
    <property type="entry name" value="SLH"/>
    <property type="match status" value="1"/>
</dbReference>
<dbReference type="AlphaFoldDB" id="A0A4R4EC99"/>
<sequence>MMNNLKIITRKSLSSLIVSAVISTTVLSGVMAAAPASAATFTDIQGHWAQKQINWGVEHQITAGYQDGTFRPNQIISEPEFLAMVIRSAPELSIDPPKANEAWYRPYYHLADEQKWPVSHKTTEEPYTRGEVAKLIAAVMGKNLSTNEAIQYLLDQGLANGKSGNTVAGYQAADTLTRAEAMTFVYTLHNKQASKALAFQGITIGDTEESVIAKRGTPDRKDITNDGYTWYIYNHKYEEYAQIGIADGTVVALYSNANGWASADGIAIGTSQDQMKTVLGQQSAAKAQSTKGEYTYQGNRLIIYYDTLDSNRVNGIMLIAGNWKNRSTNTDAAGQAIIQGYERQLLDLTNVFRLQNGISTLQWNETAATAARKHSTDMMANHFFDHVNPQGQSVKERLAAVGLVNYSWYGENISAGYSNAIEAYAGWVNSSGHRKNMLNSHFETLGVGAALGDSHSDYDIYYTQNFYTTMH</sequence>
<dbReference type="Pfam" id="PF00188">
    <property type="entry name" value="CAP"/>
    <property type="match status" value="1"/>
</dbReference>
<dbReference type="Pfam" id="PF14504">
    <property type="entry name" value="CAP_assoc_N"/>
    <property type="match status" value="1"/>
</dbReference>
<dbReference type="EMBL" id="SKFG01000012">
    <property type="protein sequence ID" value="TCZ76600.1"/>
    <property type="molecule type" value="Genomic_DNA"/>
</dbReference>
<name>A0A4R4EC99_9BACL</name>
<dbReference type="Proteomes" id="UP000295418">
    <property type="component" value="Unassembled WGS sequence"/>
</dbReference>
<gene>
    <name evidence="3" type="ORF">E0485_13490</name>
</gene>
<organism evidence="3 4">
    <name type="scientific">Paenibacillus albiflavus</name>
    <dbReference type="NCBI Taxonomy" id="2545760"/>
    <lineage>
        <taxon>Bacteria</taxon>
        <taxon>Bacillati</taxon>
        <taxon>Bacillota</taxon>
        <taxon>Bacilli</taxon>
        <taxon>Bacillales</taxon>
        <taxon>Paenibacillaceae</taxon>
        <taxon>Paenibacillus</taxon>
    </lineage>
</organism>